<dbReference type="Gene3D" id="3.40.50.300">
    <property type="entry name" value="P-loop containing nucleotide triphosphate hydrolases"/>
    <property type="match status" value="1"/>
</dbReference>
<dbReference type="OrthoDB" id="498419at2759"/>
<dbReference type="OMA" id="MSHYKYS"/>
<sequence length="482" mass="54308">MTKETSAHNAERAPLVVKTTARDAVDVEIADRARHAGGEGEATPTARGKWSIAGRAALAVACATFAAVGVARASTVRRGGEVVTLFPELGGVSEWRRDFVAGKIAPGRKFSDTVPSKTCVRQTSRNRLEDVEKYYIVRAMNHENELHKGNKTIAAMPTYDHIKAESMFMTGMVNKNSESPYMLPSSGYEKSIKQSGNSAMMYNFVHIPKAGGTYLCEVLQQVQSHLDARHGSVFGNYNLYRDPWSMKPLLDATSRNVWQTTHLMKSKLKAFTDENLARGYAKGQRMMSKGSYNMGLCSTTEAPCMYLTVLRNPFQRFMSHYKYSCLEGAENRAMWMPAWKKQGSCPLNPLEWFYFTQGDDWTHLIAPGAFPRDSQCHIDAAKNNLMSGCMRYLITENLHDGLAKLKNKLPDFATLDLNAVKSLFKNDSAGRLTPALQARLKRYEEDKNMMHQIKQGLWHQTKIYNFAVENYEKSWDRDIQTC</sequence>
<protein>
    <recommendedName>
        <fullName evidence="3">Sulfotransferase</fullName>
    </recommendedName>
</protein>
<evidence type="ECO:0008006" key="3">
    <source>
        <dbReference type="Google" id="ProtNLM"/>
    </source>
</evidence>
<reference evidence="1 2" key="1">
    <citation type="journal article" date="2007" name="Proc. Natl. Acad. Sci. U.S.A.">
        <title>The tiny eukaryote Ostreococcus provides genomic insights into the paradox of plankton speciation.</title>
        <authorList>
            <person name="Palenik B."/>
            <person name="Grimwood J."/>
            <person name="Aerts A."/>
            <person name="Rouze P."/>
            <person name="Salamov A."/>
            <person name="Putnam N."/>
            <person name="Dupont C."/>
            <person name="Jorgensen R."/>
            <person name="Derelle E."/>
            <person name="Rombauts S."/>
            <person name="Zhou K."/>
            <person name="Otillar R."/>
            <person name="Merchant S.S."/>
            <person name="Podell S."/>
            <person name="Gaasterland T."/>
            <person name="Napoli C."/>
            <person name="Gendler K."/>
            <person name="Manuell A."/>
            <person name="Tai V."/>
            <person name="Vallon O."/>
            <person name="Piganeau G."/>
            <person name="Jancek S."/>
            <person name="Heijde M."/>
            <person name="Jabbari K."/>
            <person name="Bowler C."/>
            <person name="Lohr M."/>
            <person name="Robbens S."/>
            <person name="Werner G."/>
            <person name="Dubchak I."/>
            <person name="Pazour G.J."/>
            <person name="Ren Q."/>
            <person name="Paulsen I."/>
            <person name="Delwiche C."/>
            <person name="Schmutz J."/>
            <person name="Rokhsar D."/>
            <person name="Van de Peer Y."/>
            <person name="Moreau H."/>
            <person name="Grigoriev I.V."/>
        </authorList>
    </citation>
    <scope>NUCLEOTIDE SEQUENCE [LARGE SCALE GENOMIC DNA]</scope>
    <source>
        <strain evidence="1 2">CCE9901</strain>
    </source>
</reference>
<dbReference type="Gramene" id="ABP00207">
    <property type="protein sequence ID" value="ABP00207"/>
    <property type="gene ID" value="OSTLU_28161"/>
</dbReference>
<dbReference type="HOGENOM" id="CLU_566716_0_0_1"/>
<evidence type="ECO:0000313" key="2">
    <source>
        <dbReference type="Proteomes" id="UP000001568"/>
    </source>
</evidence>
<dbReference type="RefSeq" id="XP_001421913.1">
    <property type="nucleotide sequence ID" value="XM_001421876.1"/>
</dbReference>
<dbReference type="SUPFAM" id="SSF52540">
    <property type="entry name" value="P-loop containing nucleoside triphosphate hydrolases"/>
    <property type="match status" value="1"/>
</dbReference>
<gene>
    <name evidence="1" type="ORF">OSTLU_28161</name>
</gene>
<dbReference type="Proteomes" id="UP000001568">
    <property type="component" value="Chromosome 16"/>
</dbReference>
<dbReference type="GeneID" id="5005942"/>
<evidence type="ECO:0000313" key="1">
    <source>
        <dbReference type="EMBL" id="ABP00207.1"/>
    </source>
</evidence>
<dbReference type="AlphaFoldDB" id="A4S9D1"/>
<proteinExistence type="predicted"/>
<organism evidence="1 2">
    <name type="scientific">Ostreococcus lucimarinus (strain CCE9901)</name>
    <dbReference type="NCBI Taxonomy" id="436017"/>
    <lineage>
        <taxon>Eukaryota</taxon>
        <taxon>Viridiplantae</taxon>
        <taxon>Chlorophyta</taxon>
        <taxon>Mamiellophyceae</taxon>
        <taxon>Mamiellales</taxon>
        <taxon>Bathycoccaceae</taxon>
        <taxon>Ostreococcus</taxon>
    </lineage>
</organism>
<dbReference type="EMBL" id="CP000596">
    <property type="protein sequence ID" value="ABP00207.1"/>
    <property type="molecule type" value="Genomic_DNA"/>
</dbReference>
<dbReference type="InterPro" id="IPR027417">
    <property type="entry name" value="P-loop_NTPase"/>
</dbReference>
<dbReference type="KEGG" id="olu:OSTLU_28161"/>
<accession>A4S9D1</accession>
<keyword evidence="2" id="KW-1185">Reference proteome</keyword>
<name>A4S9D1_OSTLU</name>